<sequence>MEGGEENWSEKVEDLLESGDIEAAVCLLENLISKLETFNSSNSEPQLASALFQVAKLYDSQGLSLKADEVRSRASILKNHFIFTPSLPSQSSDTVEVSKKESVDVRVSLCDDLDPSNSSGDCFSNERNSELRTQSPNDLVLHDGNSDDDWEAVAERAPDELLSLPGVSKLSLEDAEEERVQRRRGRGTFSSYGKHGLYSDQQSDEPIACDPHDDTAQNHPRENTDLRTFYGTRHVLVLEGFQPSTRTTDLEKLLLNFKDHGFVIRWIRDTVALAVFRTPSLALEACNSVHCSFSVRVLEEDDIILSSISIIDLEPPRQRPKTSARTAHRLIAQSMGVKMPSSTFGSRELKKQEAARRNRIVTRQILKDDAWGPDDIK</sequence>
<name>A0AAD3XK01_NEPGR</name>
<dbReference type="InterPro" id="IPR039884">
    <property type="entry name" value="R3HC1/R3HCL"/>
</dbReference>
<feature type="region of interest" description="Disordered" evidence="1">
    <location>
        <begin position="172"/>
        <end position="222"/>
    </location>
</feature>
<evidence type="ECO:0008006" key="4">
    <source>
        <dbReference type="Google" id="ProtNLM"/>
    </source>
</evidence>
<dbReference type="PANTHER" id="PTHR21678:SF0">
    <property type="entry name" value="C3H1-TYPE DOMAIN-CONTAINING PROTEIN"/>
    <property type="match status" value="1"/>
</dbReference>
<evidence type="ECO:0000256" key="1">
    <source>
        <dbReference type="SAM" id="MobiDB-lite"/>
    </source>
</evidence>
<dbReference type="EMBL" id="BSYO01000007">
    <property type="protein sequence ID" value="GMH07349.1"/>
    <property type="molecule type" value="Genomic_DNA"/>
</dbReference>
<keyword evidence="3" id="KW-1185">Reference proteome</keyword>
<evidence type="ECO:0000313" key="2">
    <source>
        <dbReference type="EMBL" id="GMH07349.1"/>
    </source>
</evidence>
<dbReference type="Gene3D" id="3.30.70.330">
    <property type="match status" value="1"/>
</dbReference>
<dbReference type="PANTHER" id="PTHR21678">
    <property type="entry name" value="GROWTH INHIBITION AND DIFFERENTIATION RELATED PROTEIN 88"/>
    <property type="match status" value="1"/>
</dbReference>
<feature type="compositionally biased region" description="Basic and acidic residues" evidence="1">
    <location>
        <begin position="210"/>
        <end position="222"/>
    </location>
</feature>
<feature type="region of interest" description="Disordered" evidence="1">
    <location>
        <begin position="110"/>
        <end position="146"/>
    </location>
</feature>
<reference evidence="2" key="1">
    <citation type="submission" date="2023-05" db="EMBL/GenBank/DDBJ databases">
        <title>Nepenthes gracilis genome sequencing.</title>
        <authorList>
            <person name="Fukushima K."/>
        </authorList>
    </citation>
    <scope>NUCLEOTIDE SEQUENCE</scope>
    <source>
        <strain evidence="2">SING2019-196</strain>
    </source>
</reference>
<dbReference type="Proteomes" id="UP001279734">
    <property type="component" value="Unassembled WGS sequence"/>
</dbReference>
<evidence type="ECO:0000313" key="3">
    <source>
        <dbReference type="Proteomes" id="UP001279734"/>
    </source>
</evidence>
<accession>A0AAD3XK01</accession>
<dbReference type="InterPro" id="IPR012677">
    <property type="entry name" value="Nucleotide-bd_a/b_plait_sf"/>
</dbReference>
<dbReference type="AlphaFoldDB" id="A0AAD3XK01"/>
<proteinExistence type="predicted"/>
<gene>
    <name evidence="2" type="ORF">Nepgr_009189</name>
</gene>
<organism evidence="2 3">
    <name type="scientific">Nepenthes gracilis</name>
    <name type="common">Slender pitcher plant</name>
    <dbReference type="NCBI Taxonomy" id="150966"/>
    <lineage>
        <taxon>Eukaryota</taxon>
        <taxon>Viridiplantae</taxon>
        <taxon>Streptophyta</taxon>
        <taxon>Embryophyta</taxon>
        <taxon>Tracheophyta</taxon>
        <taxon>Spermatophyta</taxon>
        <taxon>Magnoliopsida</taxon>
        <taxon>eudicotyledons</taxon>
        <taxon>Gunneridae</taxon>
        <taxon>Pentapetalae</taxon>
        <taxon>Caryophyllales</taxon>
        <taxon>Nepenthaceae</taxon>
        <taxon>Nepenthes</taxon>
    </lineage>
</organism>
<comment type="caution">
    <text evidence="2">The sequence shown here is derived from an EMBL/GenBank/DDBJ whole genome shotgun (WGS) entry which is preliminary data.</text>
</comment>
<feature type="compositionally biased region" description="Polar residues" evidence="1">
    <location>
        <begin position="115"/>
        <end position="137"/>
    </location>
</feature>
<protein>
    <recommendedName>
        <fullName evidence="4">Coiled-coil domain-containing protein R3HCC1L</fullName>
    </recommendedName>
</protein>